<organism evidence="1 2">
    <name type="scientific">Actinoplanes campanulatus</name>
    <dbReference type="NCBI Taxonomy" id="113559"/>
    <lineage>
        <taxon>Bacteria</taxon>
        <taxon>Bacillati</taxon>
        <taxon>Actinomycetota</taxon>
        <taxon>Actinomycetes</taxon>
        <taxon>Micromonosporales</taxon>
        <taxon>Micromonosporaceae</taxon>
        <taxon>Actinoplanes</taxon>
    </lineage>
</organism>
<gene>
    <name evidence="1" type="ORF">FHR83_006688</name>
</gene>
<proteinExistence type="predicted"/>
<protein>
    <submittedName>
        <fullName evidence="1">Uncharacterized protein</fullName>
    </submittedName>
</protein>
<reference evidence="1 2" key="1">
    <citation type="submission" date="2020-08" db="EMBL/GenBank/DDBJ databases">
        <title>Genomic Encyclopedia of Type Strains, Phase III (KMG-III): the genomes of soil and plant-associated and newly described type strains.</title>
        <authorList>
            <person name="Whitman W."/>
        </authorList>
    </citation>
    <scope>NUCLEOTIDE SEQUENCE [LARGE SCALE GENOMIC DNA]</scope>
    <source>
        <strain evidence="1 2">CECT 3287</strain>
    </source>
</reference>
<comment type="caution">
    <text evidence="1">The sequence shown here is derived from an EMBL/GenBank/DDBJ whole genome shotgun (WGS) entry which is preliminary data.</text>
</comment>
<keyword evidence="2" id="KW-1185">Reference proteome</keyword>
<name>A0A7W5FHZ7_9ACTN</name>
<dbReference type="AlphaFoldDB" id="A0A7W5FHZ7"/>
<evidence type="ECO:0000313" key="2">
    <source>
        <dbReference type="Proteomes" id="UP000590749"/>
    </source>
</evidence>
<dbReference type="RefSeq" id="WP_183225069.1">
    <property type="nucleotide sequence ID" value="NZ_BMPW01000020.1"/>
</dbReference>
<dbReference type="Proteomes" id="UP000590749">
    <property type="component" value="Unassembled WGS sequence"/>
</dbReference>
<accession>A0A7W5FHZ7</accession>
<dbReference type="EMBL" id="JACHXF010000017">
    <property type="protein sequence ID" value="MBB3098982.1"/>
    <property type="molecule type" value="Genomic_DNA"/>
</dbReference>
<evidence type="ECO:0000313" key="1">
    <source>
        <dbReference type="EMBL" id="MBB3098982.1"/>
    </source>
</evidence>
<sequence>MARDILDRLDAAIDGLCPCGAEPREGSAYCGYDCEPTHRAVHTISDTDGTQMRWRPDLVTAFDDSDLHDLGTMTWYTGAANASLYQRGIPHRGQTTTWHLRLDDGHRYVGLDLAFDDTVDVLADDHVRRMTDAWTRLERELGNQRHTEPAHRNISAWDIWHRQRQEDRAARYARDEQRICDWLRANHLDPNVIPAASAIRIHDGQITVNVWVRGDEGELQIHDGEPVTRPHTVPLAQPWPDGLDYDGLDIQPARFNSTLAAWFIADRFAARVVNARDFFRITST</sequence>